<organism evidence="1 2">
    <name type="scientific">Smallanthus sonchifolius</name>
    <dbReference type="NCBI Taxonomy" id="185202"/>
    <lineage>
        <taxon>Eukaryota</taxon>
        <taxon>Viridiplantae</taxon>
        <taxon>Streptophyta</taxon>
        <taxon>Embryophyta</taxon>
        <taxon>Tracheophyta</taxon>
        <taxon>Spermatophyta</taxon>
        <taxon>Magnoliopsida</taxon>
        <taxon>eudicotyledons</taxon>
        <taxon>Gunneridae</taxon>
        <taxon>Pentapetalae</taxon>
        <taxon>asterids</taxon>
        <taxon>campanulids</taxon>
        <taxon>Asterales</taxon>
        <taxon>Asteraceae</taxon>
        <taxon>Asteroideae</taxon>
        <taxon>Heliantheae alliance</taxon>
        <taxon>Millerieae</taxon>
        <taxon>Smallanthus</taxon>
    </lineage>
</organism>
<evidence type="ECO:0000313" key="1">
    <source>
        <dbReference type="EMBL" id="KAI3801221.1"/>
    </source>
</evidence>
<gene>
    <name evidence="1" type="ORF">L1987_29325</name>
</gene>
<sequence>MLEAVLKRVELLASVRPTWEEKFSGGGRSGCHVVGRRKGEMTAGLIAGMDALHVGGGRNGRQWRIEGKEFSGGEPIGDQDRKKNVGGGRNSRQRRIRGEEFSCGEVACRRKGEVNVGLIADVNAFQPPVDQYPKNVGGSRQRQIRGKCSDEMECQGKENLVGSRGNDPDGELFRWKGATGLPLCITMFHLAGCRRWTECHGAGKNHGKWQNISFLRIQT</sequence>
<evidence type="ECO:0000313" key="2">
    <source>
        <dbReference type="Proteomes" id="UP001056120"/>
    </source>
</evidence>
<keyword evidence="2" id="KW-1185">Reference proteome</keyword>
<proteinExistence type="predicted"/>
<reference evidence="1 2" key="2">
    <citation type="journal article" date="2022" name="Mol. Ecol. Resour.">
        <title>The genomes of chicory, endive, great burdock and yacon provide insights into Asteraceae paleo-polyploidization history and plant inulin production.</title>
        <authorList>
            <person name="Fan W."/>
            <person name="Wang S."/>
            <person name="Wang H."/>
            <person name="Wang A."/>
            <person name="Jiang F."/>
            <person name="Liu H."/>
            <person name="Zhao H."/>
            <person name="Xu D."/>
            <person name="Zhang Y."/>
        </authorList>
    </citation>
    <scope>NUCLEOTIDE SEQUENCE [LARGE SCALE GENOMIC DNA]</scope>
    <source>
        <strain evidence="2">cv. Yunnan</strain>
        <tissue evidence="1">Leaves</tissue>
    </source>
</reference>
<dbReference type="Proteomes" id="UP001056120">
    <property type="component" value="Linkage Group LG10"/>
</dbReference>
<dbReference type="EMBL" id="CM042027">
    <property type="protein sequence ID" value="KAI3801221.1"/>
    <property type="molecule type" value="Genomic_DNA"/>
</dbReference>
<comment type="caution">
    <text evidence="1">The sequence shown here is derived from an EMBL/GenBank/DDBJ whole genome shotgun (WGS) entry which is preliminary data.</text>
</comment>
<accession>A0ACB9I181</accession>
<reference evidence="2" key="1">
    <citation type="journal article" date="2022" name="Mol. Ecol. Resour.">
        <title>The genomes of chicory, endive, great burdock and yacon provide insights into Asteraceae palaeo-polyploidization history and plant inulin production.</title>
        <authorList>
            <person name="Fan W."/>
            <person name="Wang S."/>
            <person name="Wang H."/>
            <person name="Wang A."/>
            <person name="Jiang F."/>
            <person name="Liu H."/>
            <person name="Zhao H."/>
            <person name="Xu D."/>
            <person name="Zhang Y."/>
        </authorList>
    </citation>
    <scope>NUCLEOTIDE SEQUENCE [LARGE SCALE GENOMIC DNA]</scope>
    <source>
        <strain evidence="2">cv. Yunnan</strain>
    </source>
</reference>
<protein>
    <submittedName>
        <fullName evidence="1">Uncharacterized protein</fullName>
    </submittedName>
</protein>
<name>A0ACB9I181_9ASTR</name>